<gene>
    <name evidence="1" type="ORF">OI25_1902</name>
</gene>
<evidence type="ECO:0000313" key="1">
    <source>
        <dbReference type="EMBL" id="AJZ60286.1"/>
    </source>
</evidence>
<dbReference type="RefSeq" id="WP_052719644.1">
    <property type="nucleotide sequence ID" value="NZ_CP010026.1"/>
</dbReference>
<protein>
    <recommendedName>
        <fullName evidence="3">DUF2806 domain-containing protein</fullName>
    </recommendedName>
</protein>
<dbReference type="EMBL" id="CP010026">
    <property type="protein sequence ID" value="AJZ60286.1"/>
    <property type="molecule type" value="Genomic_DNA"/>
</dbReference>
<dbReference type="Proteomes" id="UP000032614">
    <property type="component" value="Chromosome 1"/>
</dbReference>
<dbReference type="InterPro" id="IPR021254">
    <property type="entry name" value="DUF2806"/>
</dbReference>
<proteinExistence type="predicted"/>
<sequence length="343" mass="37684">MDFPGENLVIKMWESLIDKGIGSLLQPWQTRRAAKAELKNRTDEVLLIAQAERDALEIRAGTKKVQQVGKSLLLLEQTAEVVDDRAEPQLNMPALLAGASQARDAQAVLDEVNVAKSILHAESLLKSEQSQPSEKAINDDWLRNWRDGAARVSSDELQSLWGRILAGEVKAPGSCSLRTLDFIKNLSQEEARAIEAICPYIVDKSFIFKCGVLANQEGPISFEYLMFLEELGLINLGGGLGLNVKMPTLMGDRFIRPLLTTNRALVVTAPDATKTLVLENYRVTPLGVQVFSLNPVAADEAYLNAVCASCIQQGFEVKIGDYRHVGNGQIQVFNDISIQGPKQ</sequence>
<name>A0AAU8T1Q0_9BURK</name>
<organism evidence="1 2">
    <name type="scientific">Paraburkholderia fungorum</name>
    <dbReference type="NCBI Taxonomy" id="134537"/>
    <lineage>
        <taxon>Bacteria</taxon>
        <taxon>Pseudomonadati</taxon>
        <taxon>Pseudomonadota</taxon>
        <taxon>Betaproteobacteria</taxon>
        <taxon>Burkholderiales</taxon>
        <taxon>Burkholderiaceae</taxon>
        <taxon>Paraburkholderia</taxon>
    </lineage>
</organism>
<dbReference type="KEGG" id="bfn:OI25_1902"/>
<dbReference type="Pfam" id="PF10987">
    <property type="entry name" value="DUF2806"/>
    <property type="match status" value="1"/>
</dbReference>
<dbReference type="AlphaFoldDB" id="A0AAU8T1Q0"/>
<dbReference type="GeneID" id="66515875"/>
<accession>A0AAU8T1Q0</accession>
<evidence type="ECO:0008006" key="3">
    <source>
        <dbReference type="Google" id="ProtNLM"/>
    </source>
</evidence>
<reference evidence="1 2" key="1">
    <citation type="journal article" date="2015" name="Genome Announc.">
        <title>Complete genome sequences for 59 burkholderia isolates, both pathogenic and near neighbor.</title>
        <authorList>
            <person name="Johnson S.L."/>
            <person name="Bishop-Lilly K.A."/>
            <person name="Ladner J.T."/>
            <person name="Daligault H.E."/>
            <person name="Davenport K.W."/>
            <person name="Jaissle J."/>
            <person name="Frey K.G."/>
            <person name="Koroleva G.I."/>
            <person name="Bruce D.C."/>
            <person name="Coyne S.R."/>
            <person name="Broomall S.M."/>
            <person name="Li P.E."/>
            <person name="Teshima H."/>
            <person name="Gibbons H.S."/>
            <person name="Palacios G.F."/>
            <person name="Rosenzweig C.N."/>
            <person name="Redden C.L."/>
            <person name="Xu Y."/>
            <person name="Minogue T.D."/>
            <person name="Chain P.S."/>
        </authorList>
    </citation>
    <scope>NUCLEOTIDE SEQUENCE [LARGE SCALE GENOMIC DNA]</scope>
    <source>
        <strain evidence="1 2">ATCC BAA-463</strain>
    </source>
</reference>
<evidence type="ECO:0000313" key="2">
    <source>
        <dbReference type="Proteomes" id="UP000032614"/>
    </source>
</evidence>